<organism evidence="3 4">
    <name type="scientific">Agrocybe pediades</name>
    <dbReference type="NCBI Taxonomy" id="84607"/>
    <lineage>
        <taxon>Eukaryota</taxon>
        <taxon>Fungi</taxon>
        <taxon>Dikarya</taxon>
        <taxon>Basidiomycota</taxon>
        <taxon>Agaricomycotina</taxon>
        <taxon>Agaricomycetes</taxon>
        <taxon>Agaricomycetidae</taxon>
        <taxon>Agaricales</taxon>
        <taxon>Agaricineae</taxon>
        <taxon>Strophariaceae</taxon>
        <taxon>Agrocybe</taxon>
    </lineage>
</organism>
<dbReference type="Pfam" id="PF17667">
    <property type="entry name" value="Pkinase_fungal"/>
    <property type="match status" value="1"/>
</dbReference>
<comment type="caution">
    <text evidence="3">The sequence shown here is derived from an EMBL/GenBank/DDBJ whole genome shotgun (WGS) entry which is preliminary data.</text>
</comment>
<dbReference type="Proteomes" id="UP000521872">
    <property type="component" value="Unassembled WGS sequence"/>
</dbReference>
<evidence type="ECO:0000313" key="4">
    <source>
        <dbReference type="Proteomes" id="UP000521872"/>
    </source>
</evidence>
<sequence length="375" mass="41913">MPFSKHNSKVFFLKDGKFSWSSQLDSAGRAELDLETGRDSSALSNPFTSDSGARCNYNNPDLFNDDYDKGSLHSFTLTADSSGLCTTQNGQRFVNKPTRDLWTNPDSDPEPKRTYTRLVVHSVGNCLESSRSSRDAIRAVYDAFKVHREVREKLGMLHQDIGLGTILISRDGHGLLVDWDLADPIDTGASHVPVRAISASPRISRPATWQYTSTLLLFHRRKPFEHQDALESFLWVILFISMRFLPGNNIPKPSLSRRIAYIFDSKEYGSSTSSNKDKEESSKPALGLGRVRGGLGKTKFLGVFGVPPGRKQFAVQDNKPMTDLIESFRRVVCMHIQAATLAMAAANRNMRGGNLLELEKGRRQRKGEDLNYPLS</sequence>
<keyword evidence="4" id="KW-1185">Reference proteome</keyword>
<feature type="domain" description="Fungal-type protein kinase" evidence="2">
    <location>
        <begin position="98"/>
        <end position="240"/>
    </location>
</feature>
<dbReference type="InterPro" id="IPR011009">
    <property type="entry name" value="Kinase-like_dom_sf"/>
</dbReference>
<protein>
    <recommendedName>
        <fullName evidence="2">Fungal-type protein kinase domain-containing protein</fullName>
    </recommendedName>
</protein>
<evidence type="ECO:0000313" key="3">
    <source>
        <dbReference type="EMBL" id="KAF4619734.1"/>
    </source>
</evidence>
<dbReference type="PANTHER" id="PTHR38248:SF2">
    <property type="entry name" value="FUNK1 11"/>
    <property type="match status" value="1"/>
</dbReference>
<dbReference type="InterPro" id="IPR040976">
    <property type="entry name" value="Pkinase_fungal"/>
</dbReference>
<gene>
    <name evidence="3" type="ORF">D9613_004718</name>
</gene>
<reference evidence="3 4" key="1">
    <citation type="submission" date="2019-12" db="EMBL/GenBank/DDBJ databases">
        <authorList>
            <person name="Floudas D."/>
            <person name="Bentzer J."/>
            <person name="Ahren D."/>
            <person name="Johansson T."/>
            <person name="Persson P."/>
            <person name="Tunlid A."/>
        </authorList>
    </citation>
    <scope>NUCLEOTIDE SEQUENCE [LARGE SCALE GENOMIC DNA]</scope>
    <source>
        <strain evidence="3 4">CBS 102.39</strain>
    </source>
</reference>
<name>A0A8H4QZM7_9AGAR</name>
<feature type="region of interest" description="Disordered" evidence="1">
    <location>
        <begin position="268"/>
        <end position="289"/>
    </location>
</feature>
<dbReference type="SUPFAM" id="SSF56112">
    <property type="entry name" value="Protein kinase-like (PK-like)"/>
    <property type="match status" value="1"/>
</dbReference>
<accession>A0A8H4QZM7</accession>
<evidence type="ECO:0000256" key="1">
    <source>
        <dbReference type="SAM" id="MobiDB-lite"/>
    </source>
</evidence>
<evidence type="ECO:0000259" key="2">
    <source>
        <dbReference type="Pfam" id="PF17667"/>
    </source>
</evidence>
<dbReference type="PANTHER" id="PTHR38248">
    <property type="entry name" value="FUNK1 6"/>
    <property type="match status" value="1"/>
</dbReference>
<proteinExistence type="predicted"/>
<dbReference type="EMBL" id="JAACJL010000016">
    <property type="protein sequence ID" value="KAF4619734.1"/>
    <property type="molecule type" value="Genomic_DNA"/>
</dbReference>
<dbReference type="AlphaFoldDB" id="A0A8H4QZM7"/>